<dbReference type="AlphaFoldDB" id="A0A5C1AE07"/>
<reference evidence="2" key="1">
    <citation type="submission" date="2019-08" db="EMBL/GenBank/DDBJ databases">
        <title>Limnoglobus roseus gen. nov., sp. nov., a novel freshwater planctomycete with a giant genome from the family Gemmataceae.</title>
        <authorList>
            <person name="Kulichevskaya I.S."/>
            <person name="Naumoff D.G."/>
            <person name="Miroshnikov K."/>
            <person name="Ivanova A."/>
            <person name="Philippov D.A."/>
            <person name="Hakobyan A."/>
            <person name="Rijpstra I.C."/>
            <person name="Sinninghe Damste J.S."/>
            <person name="Liesack W."/>
            <person name="Dedysh S.N."/>
        </authorList>
    </citation>
    <scope>NUCLEOTIDE SEQUENCE [LARGE SCALE GENOMIC DNA]</scope>
    <source>
        <strain evidence="2">PX52</strain>
    </source>
</reference>
<sequence length="159" mass="16747">MGWLTKRNRTAYWVAGGAAPVADLDSFKLNGVACGEPADSLSSLGPGEPAVLNEYRFPSQGITLDLGGGLLRAFHVHLHPTDEEQGAGMQPFAGTILRASLVGPLAMRAGGPNLIASLGDPIAVERVEGQVVLTYQERGHEWEIIASPDGRVLTVSVYG</sequence>
<dbReference type="EMBL" id="CP042425">
    <property type="protein sequence ID" value="QEL16256.1"/>
    <property type="molecule type" value="Genomic_DNA"/>
</dbReference>
<organism evidence="1 2">
    <name type="scientific">Limnoglobus roseus</name>
    <dbReference type="NCBI Taxonomy" id="2598579"/>
    <lineage>
        <taxon>Bacteria</taxon>
        <taxon>Pseudomonadati</taxon>
        <taxon>Planctomycetota</taxon>
        <taxon>Planctomycetia</taxon>
        <taxon>Gemmatales</taxon>
        <taxon>Gemmataceae</taxon>
        <taxon>Limnoglobus</taxon>
    </lineage>
</organism>
<keyword evidence="2" id="KW-1185">Reference proteome</keyword>
<protein>
    <submittedName>
        <fullName evidence="1">Uncharacterized protein</fullName>
    </submittedName>
</protein>
<dbReference type="Proteomes" id="UP000324974">
    <property type="component" value="Chromosome"/>
</dbReference>
<evidence type="ECO:0000313" key="2">
    <source>
        <dbReference type="Proteomes" id="UP000324974"/>
    </source>
</evidence>
<name>A0A5C1AE07_9BACT</name>
<proteinExistence type="predicted"/>
<dbReference type="KEGG" id="lrs:PX52LOC_03196"/>
<evidence type="ECO:0000313" key="1">
    <source>
        <dbReference type="EMBL" id="QEL16256.1"/>
    </source>
</evidence>
<accession>A0A5C1AE07</accession>
<dbReference type="RefSeq" id="WP_149111009.1">
    <property type="nucleotide sequence ID" value="NZ_CP042425.1"/>
</dbReference>
<gene>
    <name evidence="1" type="ORF">PX52LOC_03196</name>
</gene>